<dbReference type="GO" id="GO:0016994">
    <property type="term" value="F:precorrin-6A reductase activity"/>
    <property type="evidence" value="ECO:0007669"/>
    <property type="project" value="InterPro"/>
</dbReference>
<dbReference type="PANTHER" id="PTHR36925:SF1">
    <property type="entry name" value="COBALT-PRECORRIN-6A REDUCTASE"/>
    <property type="match status" value="1"/>
</dbReference>
<dbReference type="Proteomes" id="UP000611500">
    <property type="component" value="Unassembled WGS sequence"/>
</dbReference>
<gene>
    <name evidence="4" type="primary">cobK</name>
    <name evidence="4" type="ORF">GCM10010961_00530</name>
</gene>
<organism evidence="4 5">
    <name type="scientific">Pseudodonghicola xiamenensis</name>
    <dbReference type="NCBI Taxonomy" id="337702"/>
    <lineage>
        <taxon>Bacteria</taxon>
        <taxon>Pseudomonadati</taxon>
        <taxon>Pseudomonadota</taxon>
        <taxon>Alphaproteobacteria</taxon>
        <taxon>Rhodobacterales</taxon>
        <taxon>Paracoccaceae</taxon>
        <taxon>Pseudodonghicola</taxon>
    </lineage>
</organism>
<dbReference type="EMBL" id="BNAP01000001">
    <property type="protein sequence ID" value="GHG79016.1"/>
    <property type="molecule type" value="Genomic_DNA"/>
</dbReference>
<keyword evidence="2" id="KW-0169">Cobalamin biosynthesis</keyword>
<comment type="pathway">
    <text evidence="1">Cofactor biosynthesis; adenosylcobalamin biosynthesis.</text>
</comment>
<dbReference type="RefSeq" id="WP_028091835.1">
    <property type="nucleotide sequence ID" value="NZ_BNAP01000001.1"/>
</dbReference>
<evidence type="ECO:0000313" key="4">
    <source>
        <dbReference type="EMBL" id="GHG79016.1"/>
    </source>
</evidence>
<reference evidence="4" key="2">
    <citation type="submission" date="2020-09" db="EMBL/GenBank/DDBJ databases">
        <authorList>
            <person name="Sun Q."/>
            <person name="Zhou Y."/>
        </authorList>
    </citation>
    <scope>NUCLEOTIDE SEQUENCE</scope>
    <source>
        <strain evidence="4">CGMCC 1.7081</strain>
    </source>
</reference>
<evidence type="ECO:0000256" key="1">
    <source>
        <dbReference type="ARBA" id="ARBA00004953"/>
    </source>
</evidence>
<evidence type="ECO:0000313" key="5">
    <source>
        <dbReference type="Proteomes" id="UP000611500"/>
    </source>
</evidence>
<sequence>MTRILLLGGTTEASQLARALAEAGVEAIFSYAGRTAQPVEQPLPTRVGGFGGVAGLESFLREEGITHVVDATHPFAAGMSRNAAEACDAANIPLCALERTPWQARPGDDWCHVPDIPAAVAALPEAPARVFLAIGKQTLDAFAVKPQHHYLLRLVDPPEAPLPLPDTAVEIARGPFTLDGDLALLRQHAIDRIVAKNAGGTGARAKLDAARALGLRVILIDRPEVPARQVFATVAEVMDWLSHSARLGV</sequence>
<dbReference type="PROSITE" id="PS51014">
    <property type="entry name" value="COBK_CBIJ"/>
    <property type="match status" value="1"/>
</dbReference>
<keyword evidence="5" id="KW-1185">Reference proteome</keyword>
<dbReference type="UniPathway" id="UPA00148"/>
<dbReference type="NCBIfam" id="NF005968">
    <property type="entry name" value="PRK08057.1-2"/>
    <property type="match status" value="1"/>
</dbReference>
<dbReference type="InterPro" id="IPR003723">
    <property type="entry name" value="Precorrin-6x_reduct"/>
</dbReference>
<comment type="caution">
    <text evidence="4">The sequence shown here is derived from an EMBL/GenBank/DDBJ whole genome shotgun (WGS) entry which is preliminary data.</text>
</comment>
<evidence type="ECO:0000256" key="3">
    <source>
        <dbReference type="ARBA" id="ARBA00023002"/>
    </source>
</evidence>
<reference evidence="4" key="1">
    <citation type="journal article" date="2014" name="Int. J. Syst. Evol. Microbiol.">
        <title>Complete genome sequence of Corynebacterium casei LMG S-19264T (=DSM 44701T), isolated from a smear-ripened cheese.</title>
        <authorList>
            <consortium name="US DOE Joint Genome Institute (JGI-PGF)"/>
            <person name="Walter F."/>
            <person name="Albersmeier A."/>
            <person name="Kalinowski J."/>
            <person name="Ruckert C."/>
        </authorList>
    </citation>
    <scope>NUCLEOTIDE SEQUENCE</scope>
    <source>
        <strain evidence="4">CGMCC 1.7081</strain>
    </source>
</reference>
<accession>A0A8J3MAE1</accession>
<dbReference type="PANTHER" id="PTHR36925">
    <property type="entry name" value="COBALT-PRECORRIN-6A REDUCTASE"/>
    <property type="match status" value="1"/>
</dbReference>
<dbReference type="Pfam" id="PF02571">
    <property type="entry name" value="CbiJ"/>
    <property type="match status" value="1"/>
</dbReference>
<proteinExistence type="predicted"/>
<name>A0A8J3MAE1_9RHOB</name>
<dbReference type="GO" id="GO:0009236">
    <property type="term" value="P:cobalamin biosynthetic process"/>
    <property type="evidence" value="ECO:0007669"/>
    <property type="project" value="UniProtKB-UniPathway"/>
</dbReference>
<evidence type="ECO:0000256" key="2">
    <source>
        <dbReference type="ARBA" id="ARBA00022573"/>
    </source>
</evidence>
<dbReference type="AlphaFoldDB" id="A0A8J3MAE1"/>
<protein>
    <submittedName>
        <fullName evidence="4">Precorrin-6A reductase</fullName>
    </submittedName>
</protein>
<dbReference type="NCBIfam" id="TIGR00715">
    <property type="entry name" value="precor6x_red"/>
    <property type="match status" value="1"/>
</dbReference>
<keyword evidence="3" id="KW-0560">Oxidoreductase</keyword>